<dbReference type="AlphaFoldDB" id="A0A1G6YID3"/>
<keyword evidence="2" id="KW-1185">Reference proteome</keyword>
<organism evidence="1 2">
    <name type="scientific">Prauserella marina</name>
    <dbReference type="NCBI Taxonomy" id="530584"/>
    <lineage>
        <taxon>Bacteria</taxon>
        <taxon>Bacillati</taxon>
        <taxon>Actinomycetota</taxon>
        <taxon>Actinomycetes</taxon>
        <taxon>Pseudonocardiales</taxon>
        <taxon>Pseudonocardiaceae</taxon>
        <taxon>Prauserella</taxon>
    </lineage>
</organism>
<dbReference type="InterPro" id="IPR009339">
    <property type="entry name" value="DUF998"/>
</dbReference>
<evidence type="ECO:0000313" key="1">
    <source>
        <dbReference type="EMBL" id="SDD90264.1"/>
    </source>
</evidence>
<proteinExistence type="predicted"/>
<dbReference type="Proteomes" id="UP000199494">
    <property type="component" value="Unassembled WGS sequence"/>
</dbReference>
<dbReference type="RefSeq" id="WP_245865782.1">
    <property type="nucleotide sequence ID" value="NZ_CP016353.1"/>
</dbReference>
<sequence>MSAGGLSERRARWVGAFSMLACALALLALLILVRSVFAMTYLNIRFAGDVDPLSRAVSYYVFVENAAQTFDATLVAVAVATVTILAGMAQLKVRLGALAIVLFGVWCVALVLCTLFPTDNSPRVETTSGWIHQFAGASLFATLPLAGLALARSLARQAEWARVARILRGLALGSVVLALGYLVTRLPDLMMWWQFPGPLDWRAISGLIQRALFALELAMLILLAIRLLRVSLARLRAGRSQESREAEVSAP</sequence>
<protein>
    <submittedName>
        <fullName evidence="1">Uncharacterized protein</fullName>
    </submittedName>
</protein>
<dbReference type="Pfam" id="PF06197">
    <property type="entry name" value="DUF998"/>
    <property type="match status" value="1"/>
</dbReference>
<dbReference type="EMBL" id="FMZE01000014">
    <property type="protein sequence ID" value="SDD90264.1"/>
    <property type="molecule type" value="Genomic_DNA"/>
</dbReference>
<reference evidence="1 2" key="1">
    <citation type="submission" date="2016-10" db="EMBL/GenBank/DDBJ databases">
        <authorList>
            <person name="de Groot N.N."/>
        </authorList>
    </citation>
    <scope>NUCLEOTIDE SEQUENCE [LARGE SCALE GENOMIC DNA]</scope>
    <source>
        <strain evidence="1 2">CGMCC 4.5506</strain>
    </source>
</reference>
<accession>A0A1G6YID3</accession>
<evidence type="ECO:0000313" key="2">
    <source>
        <dbReference type="Proteomes" id="UP000199494"/>
    </source>
</evidence>
<dbReference type="STRING" id="530584.SAMN05421630_11466"/>
<gene>
    <name evidence="1" type="ORF">SAMN05421630_11466</name>
</gene>
<name>A0A1G6YID3_9PSEU</name>